<organism evidence="1 2">
    <name type="scientific">Kaistia terrae</name>
    <dbReference type="NCBI Taxonomy" id="537017"/>
    <lineage>
        <taxon>Bacteria</taxon>
        <taxon>Pseudomonadati</taxon>
        <taxon>Pseudomonadota</taxon>
        <taxon>Alphaproteobacteria</taxon>
        <taxon>Hyphomicrobiales</taxon>
        <taxon>Kaistiaceae</taxon>
        <taxon>Kaistia</taxon>
    </lineage>
</organism>
<comment type="caution">
    <text evidence="1">The sequence shown here is derived from an EMBL/GenBank/DDBJ whole genome shotgun (WGS) entry which is preliminary data.</text>
</comment>
<protein>
    <submittedName>
        <fullName evidence="1">Uncharacterized protein</fullName>
    </submittedName>
</protein>
<sequence length="83" mass="8732">MLKIHDSLDFGACLQPVPELSSRDSAAAIQKGFLTIGVKEYPILVFSKSMDAATVYFIGALVLTNDPIVLQIPPGALGTIDGA</sequence>
<dbReference type="Proteomes" id="UP001596150">
    <property type="component" value="Unassembled WGS sequence"/>
</dbReference>
<name>A0ABW0Q2M2_9HYPH</name>
<dbReference type="EMBL" id="JBHSML010000019">
    <property type="protein sequence ID" value="MFC5518831.1"/>
    <property type="molecule type" value="Genomic_DNA"/>
</dbReference>
<reference evidence="2" key="1">
    <citation type="journal article" date="2019" name="Int. J. Syst. Evol. Microbiol.">
        <title>The Global Catalogue of Microorganisms (GCM) 10K type strain sequencing project: providing services to taxonomists for standard genome sequencing and annotation.</title>
        <authorList>
            <consortium name="The Broad Institute Genomics Platform"/>
            <consortium name="The Broad Institute Genome Sequencing Center for Infectious Disease"/>
            <person name="Wu L."/>
            <person name="Ma J."/>
        </authorList>
    </citation>
    <scope>NUCLEOTIDE SEQUENCE [LARGE SCALE GENOMIC DNA]</scope>
    <source>
        <strain evidence="2">KACC 12633</strain>
    </source>
</reference>
<accession>A0ABW0Q2M2</accession>
<evidence type="ECO:0000313" key="1">
    <source>
        <dbReference type="EMBL" id="MFC5518831.1"/>
    </source>
</evidence>
<dbReference type="RefSeq" id="WP_266346578.1">
    <property type="nucleotide sequence ID" value="NZ_JAPKNH010000032.1"/>
</dbReference>
<proteinExistence type="predicted"/>
<keyword evidence="2" id="KW-1185">Reference proteome</keyword>
<evidence type="ECO:0000313" key="2">
    <source>
        <dbReference type="Proteomes" id="UP001596150"/>
    </source>
</evidence>
<gene>
    <name evidence="1" type="ORF">ACFPP9_23870</name>
</gene>